<evidence type="ECO:0000313" key="2">
    <source>
        <dbReference type="EMBL" id="CBH74514.1"/>
    </source>
</evidence>
<gene>
    <name evidence="2" type="ORF">CARN1_1616</name>
</gene>
<keyword evidence="1" id="KW-0812">Transmembrane</keyword>
<feature type="transmembrane region" description="Helical" evidence="1">
    <location>
        <begin position="63"/>
        <end position="82"/>
    </location>
</feature>
<comment type="caution">
    <text evidence="2">The sequence shown here is derived from an EMBL/GenBank/DDBJ whole genome shotgun (WGS) entry which is preliminary data.</text>
</comment>
<dbReference type="AlphaFoldDB" id="E6PDH9"/>
<keyword evidence="1" id="KW-1133">Transmembrane helix</keyword>
<proteinExistence type="predicted"/>
<feature type="transmembrane region" description="Helical" evidence="1">
    <location>
        <begin position="103"/>
        <end position="124"/>
    </location>
</feature>
<keyword evidence="1" id="KW-0472">Membrane</keyword>
<evidence type="ECO:0000256" key="1">
    <source>
        <dbReference type="SAM" id="Phobius"/>
    </source>
</evidence>
<name>E6PDH9_9ZZZZ</name>
<feature type="transmembrane region" description="Helical" evidence="1">
    <location>
        <begin position="38"/>
        <end position="57"/>
    </location>
</feature>
<feature type="transmembrane region" description="Helical" evidence="1">
    <location>
        <begin position="6"/>
        <end position="26"/>
    </location>
</feature>
<sequence length="239" mass="25645">MPSQLFIERIMVSAVAVFAGIVYLLAALRVKRNGKGSASARSAIATFAFLVAGLVALRDLDPVVGYSLTALSLVAVSIADLVRDERAHGRRIAALAPRPVAEYVPTLWIAVTLVSLLALVPYLHVANERIPATIAGVCVLAMAAIAWRIASAPTQLTSANPARERICEQASRVRKTGMACVLACGIVFVFVNFVNGTLPAVEGVERFWALAMFVLWAGLWVWTSVYVKRHSHATPVISP</sequence>
<protein>
    <submittedName>
        <fullName evidence="2">Uncharacterized protein</fullName>
    </submittedName>
</protein>
<feature type="transmembrane region" description="Helical" evidence="1">
    <location>
        <begin position="130"/>
        <end position="150"/>
    </location>
</feature>
<feature type="transmembrane region" description="Helical" evidence="1">
    <location>
        <begin position="179"/>
        <end position="201"/>
    </location>
</feature>
<organism evidence="2">
    <name type="scientific">mine drainage metagenome</name>
    <dbReference type="NCBI Taxonomy" id="410659"/>
    <lineage>
        <taxon>unclassified sequences</taxon>
        <taxon>metagenomes</taxon>
        <taxon>ecological metagenomes</taxon>
    </lineage>
</organism>
<accession>E6PDH9</accession>
<reference evidence="2" key="1">
    <citation type="submission" date="2009-10" db="EMBL/GenBank/DDBJ databases">
        <title>Diversity of trophic interactions inside an arsenic-rich microbial ecosystem.</title>
        <authorList>
            <person name="Bertin P.N."/>
            <person name="Heinrich-Salmeron A."/>
            <person name="Pelletier E."/>
            <person name="Goulhen-Chollet F."/>
            <person name="Arsene-Ploetze F."/>
            <person name="Gallien S."/>
            <person name="Calteau A."/>
            <person name="Vallenet D."/>
            <person name="Casiot C."/>
            <person name="Chane-Woon-Ming B."/>
            <person name="Giloteaux L."/>
            <person name="Barakat M."/>
            <person name="Bonnefoy V."/>
            <person name="Bruneel O."/>
            <person name="Chandler M."/>
            <person name="Cleiss J."/>
            <person name="Duran R."/>
            <person name="Elbaz-Poulichet F."/>
            <person name="Fonknechten N."/>
            <person name="Lauga B."/>
            <person name="Mornico D."/>
            <person name="Ortet P."/>
            <person name="Schaeffer C."/>
            <person name="Siguier P."/>
            <person name="Alexander Thil Smith A."/>
            <person name="Van Dorsselaer A."/>
            <person name="Weissenbach J."/>
            <person name="Medigue C."/>
            <person name="Le Paslier D."/>
        </authorList>
    </citation>
    <scope>NUCLEOTIDE SEQUENCE</scope>
</reference>
<feature type="transmembrane region" description="Helical" evidence="1">
    <location>
        <begin position="207"/>
        <end position="227"/>
    </location>
</feature>
<dbReference type="EMBL" id="CABL01000002">
    <property type="protein sequence ID" value="CBH74514.1"/>
    <property type="molecule type" value="Genomic_DNA"/>
</dbReference>